<evidence type="ECO:0000313" key="2">
    <source>
        <dbReference type="Proteomes" id="UP000229641"/>
    </source>
</evidence>
<dbReference type="PANTHER" id="PTHR34472">
    <property type="entry name" value="SULFUR CARRIER PROTEIN THIS"/>
    <property type="match status" value="1"/>
</dbReference>
<dbReference type="InterPro" id="IPR012675">
    <property type="entry name" value="Beta-grasp_dom_sf"/>
</dbReference>
<dbReference type="Proteomes" id="UP000229641">
    <property type="component" value="Unassembled WGS sequence"/>
</dbReference>
<dbReference type="PANTHER" id="PTHR34472:SF1">
    <property type="entry name" value="SULFUR CARRIER PROTEIN THIS"/>
    <property type="match status" value="1"/>
</dbReference>
<protein>
    <submittedName>
        <fullName evidence="1">Thiamine biosynthesis protein ThiS</fullName>
    </submittedName>
</protein>
<dbReference type="Pfam" id="PF02597">
    <property type="entry name" value="ThiS"/>
    <property type="match status" value="1"/>
</dbReference>
<dbReference type="SUPFAM" id="SSF54285">
    <property type="entry name" value="MoaD/ThiS"/>
    <property type="match status" value="1"/>
</dbReference>
<dbReference type="InterPro" id="IPR016155">
    <property type="entry name" value="Mopterin_synth/thiamin_S_b"/>
</dbReference>
<evidence type="ECO:0000313" key="1">
    <source>
        <dbReference type="EMBL" id="PIQ88301.1"/>
    </source>
</evidence>
<reference evidence="1 2" key="1">
    <citation type="submission" date="2017-09" db="EMBL/GenBank/DDBJ databases">
        <title>Depth-based differentiation of microbial function through sediment-hosted aquifers and enrichment of novel symbionts in the deep terrestrial subsurface.</title>
        <authorList>
            <person name="Probst A.J."/>
            <person name="Ladd B."/>
            <person name="Jarett J.K."/>
            <person name="Geller-Mcgrath D.E."/>
            <person name="Sieber C.M."/>
            <person name="Emerson J.B."/>
            <person name="Anantharaman K."/>
            <person name="Thomas B.C."/>
            <person name="Malmstrom R."/>
            <person name="Stieglmeier M."/>
            <person name="Klingl A."/>
            <person name="Woyke T."/>
            <person name="Ryan C.M."/>
            <person name="Banfield J.F."/>
        </authorList>
    </citation>
    <scope>NUCLEOTIDE SEQUENCE [LARGE SCALE GENOMIC DNA]</scope>
    <source>
        <strain evidence="1">CG11_big_fil_rev_8_21_14_0_20_42_13</strain>
    </source>
</reference>
<dbReference type="CDD" id="cd00565">
    <property type="entry name" value="Ubl_ThiS"/>
    <property type="match status" value="1"/>
</dbReference>
<dbReference type="AlphaFoldDB" id="A0A2H0LV93"/>
<comment type="caution">
    <text evidence="1">The sequence shown here is derived from an EMBL/GenBank/DDBJ whole genome shotgun (WGS) entry which is preliminary data.</text>
</comment>
<name>A0A2H0LV93_9BACT</name>
<accession>A0A2H0LV93</accession>
<dbReference type="Gene3D" id="3.10.20.30">
    <property type="match status" value="1"/>
</dbReference>
<dbReference type="InterPro" id="IPR003749">
    <property type="entry name" value="ThiS/MoaD-like"/>
</dbReference>
<organism evidence="1 2">
    <name type="scientific">Candidatus Ghiorseimicrobium undicola</name>
    <dbReference type="NCBI Taxonomy" id="1974746"/>
    <lineage>
        <taxon>Bacteria</taxon>
        <taxon>Pseudomonadati</taxon>
        <taxon>Candidatus Omnitrophota</taxon>
        <taxon>Candidatus Ghiorseimicrobium</taxon>
    </lineage>
</organism>
<dbReference type="NCBIfam" id="TIGR01683">
    <property type="entry name" value="thiS"/>
    <property type="match status" value="1"/>
</dbReference>
<dbReference type="InterPro" id="IPR010035">
    <property type="entry name" value="Thi_S"/>
</dbReference>
<dbReference type="EMBL" id="PCWA01000110">
    <property type="protein sequence ID" value="PIQ88301.1"/>
    <property type="molecule type" value="Genomic_DNA"/>
</dbReference>
<gene>
    <name evidence="1" type="primary">thiS</name>
    <name evidence="1" type="ORF">COV72_09040</name>
</gene>
<proteinExistence type="predicted"/>
<sequence length="70" mass="7808">MAKIVVNGKNEELEKSVSLSELLKLKNIRPEVVTIELNDSIVERKDYAVTIVKDGDRLELVYFMGGGENG</sequence>